<protein>
    <recommendedName>
        <fullName evidence="2">EAL domain-containing protein</fullName>
    </recommendedName>
</protein>
<organism evidence="3 4">
    <name type="scientific">Ilumatobacter coccineus (strain NBRC 103263 / KCTC 29153 / YM16-304)</name>
    <dbReference type="NCBI Taxonomy" id="1313172"/>
    <lineage>
        <taxon>Bacteria</taxon>
        <taxon>Bacillati</taxon>
        <taxon>Actinomycetota</taxon>
        <taxon>Acidimicrobiia</taxon>
        <taxon>Acidimicrobiales</taxon>
        <taxon>Ilumatobacteraceae</taxon>
        <taxon>Ilumatobacter</taxon>
    </lineage>
</organism>
<evidence type="ECO:0000313" key="4">
    <source>
        <dbReference type="Proteomes" id="UP000011863"/>
    </source>
</evidence>
<dbReference type="RefSeq" id="WP_015440369.1">
    <property type="nucleotide sequence ID" value="NC_020520.1"/>
</dbReference>
<keyword evidence="4" id="KW-1185">Reference proteome</keyword>
<name>A0A6C7E2W7_ILUCY</name>
<dbReference type="KEGG" id="aym:YM304_08070"/>
<feature type="compositionally biased region" description="Polar residues" evidence="1">
    <location>
        <begin position="308"/>
        <end position="318"/>
    </location>
</feature>
<dbReference type="OrthoDB" id="1673646at2"/>
<dbReference type="PANTHER" id="PTHR33121:SF76">
    <property type="entry name" value="SIGNALING PROTEIN"/>
    <property type="match status" value="1"/>
</dbReference>
<dbReference type="InterPro" id="IPR035919">
    <property type="entry name" value="EAL_sf"/>
</dbReference>
<evidence type="ECO:0000256" key="1">
    <source>
        <dbReference type="SAM" id="MobiDB-lite"/>
    </source>
</evidence>
<dbReference type="SUPFAM" id="SSF141868">
    <property type="entry name" value="EAL domain-like"/>
    <property type="match status" value="1"/>
</dbReference>
<dbReference type="SMART" id="SM00052">
    <property type="entry name" value="EAL"/>
    <property type="match status" value="1"/>
</dbReference>
<accession>A0A6C7E2W7</accession>
<evidence type="ECO:0000313" key="3">
    <source>
        <dbReference type="EMBL" id="BAN01121.1"/>
    </source>
</evidence>
<dbReference type="Gene3D" id="3.20.20.450">
    <property type="entry name" value="EAL domain"/>
    <property type="match status" value="1"/>
</dbReference>
<proteinExistence type="predicted"/>
<dbReference type="PANTHER" id="PTHR33121">
    <property type="entry name" value="CYCLIC DI-GMP PHOSPHODIESTERASE PDEF"/>
    <property type="match status" value="1"/>
</dbReference>
<dbReference type="CDD" id="cd01948">
    <property type="entry name" value="EAL"/>
    <property type="match status" value="1"/>
</dbReference>
<sequence length="318" mass="33324">MIERLMPEMPETPARPAASTDVAARLATDLSEEFFNDLVLGAQLGTFTAADVRTKVLDRVRATLDVPDDGATRAFVTLQPIVHLESNAVIGYEATVAFSHEGPGAVSEIERGATRSAAMQIDAVRAALGRIDEVPRGQFLAVKVSGAGLQHDSLAPTLLAANVDRLVVEISEGTAADIGTVREGIDSLARIGVRSAIDGAGVGLFRGASLYEVSPALLKIDPSIVDGCAEDDDKRVQIEKLIAIGRRLGALVVASGVDTRESLAAVFLLGVDAAQGSCVQTNDVVVSATAGWSESRVESDEASERQNTESVFSLTKSV</sequence>
<dbReference type="Proteomes" id="UP000011863">
    <property type="component" value="Chromosome"/>
</dbReference>
<gene>
    <name evidence="3" type="ORF">YM304_08070</name>
</gene>
<feature type="region of interest" description="Disordered" evidence="1">
    <location>
        <begin position="296"/>
        <end position="318"/>
    </location>
</feature>
<dbReference type="Pfam" id="PF00563">
    <property type="entry name" value="EAL"/>
    <property type="match status" value="1"/>
</dbReference>
<feature type="compositionally biased region" description="Basic and acidic residues" evidence="1">
    <location>
        <begin position="296"/>
        <end position="307"/>
    </location>
</feature>
<dbReference type="AlphaFoldDB" id="A0A6C7E2W7"/>
<feature type="domain" description="EAL" evidence="2">
    <location>
        <begin position="53"/>
        <end position="296"/>
    </location>
</feature>
<dbReference type="InterPro" id="IPR050706">
    <property type="entry name" value="Cyclic-di-GMP_PDE-like"/>
</dbReference>
<dbReference type="EMBL" id="AP012057">
    <property type="protein sequence ID" value="BAN01121.1"/>
    <property type="molecule type" value="Genomic_DNA"/>
</dbReference>
<reference evidence="3 4" key="1">
    <citation type="journal article" date="2013" name="Int. J. Syst. Evol. Microbiol.">
        <title>Ilumatobacter nonamiense sp. nov. and Ilumatobacter coccineum sp. nov., isolated from seashore sand.</title>
        <authorList>
            <person name="Matsumoto A."/>
            <person name="Kasai H."/>
            <person name="Matsuo Y."/>
            <person name="Shizuri Y."/>
            <person name="Ichikawa N."/>
            <person name="Fujita N."/>
            <person name="Omura S."/>
            <person name="Takahashi Y."/>
        </authorList>
    </citation>
    <scope>NUCLEOTIDE SEQUENCE [LARGE SCALE GENOMIC DNA]</scope>
    <source>
        <strain evidence="4">NBRC 103263 / KCTC 29153 / YM16-304</strain>
    </source>
</reference>
<dbReference type="InterPro" id="IPR001633">
    <property type="entry name" value="EAL_dom"/>
</dbReference>
<dbReference type="GO" id="GO:0071111">
    <property type="term" value="F:cyclic-guanylate-specific phosphodiesterase activity"/>
    <property type="evidence" value="ECO:0007669"/>
    <property type="project" value="InterPro"/>
</dbReference>
<evidence type="ECO:0000259" key="2">
    <source>
        <dbReference type="PROSITE" id="PS50883"/>
    </source>
</evidence>
<dbReference type="PROSITE" id="PS50883">
    <property type="entry name" value="EAL"/>
    <property type="match status" value="1"/>
</dbReference>